<dbReference type="InterPro" id="IPR001029">
    <property type="entry name" value="Flagellin_N"/>
</dbReference>
<protein>
    <recommendedName>
        <fullName evidence="3">Flagellin</fullName>
    </recommendedName>
</protein>
<dbReference type="SUPFAM" id="SSF64518">
    <property type="entry name" value="Phase 1 flagellin"/>
    <property type="match status" value="2"/>
</dbReference>
<reference evidence="6 8" key="1">
    <citation type="submission" date="2015-10" db="EMBL/GenBank/DDBJ databases">
        <title>Draft genome of Bosea thiooxidans.</title>
        <authorList>
            <person name="Wang X."/>
        </authorList>
    </citation>
    <scope>NUCLEOTIDE SEQUENCE [LARGE SCALE GENOMIC DNA]</scope>
    <source>
        <strain evidence="6 8">CGMCC 9174</strain>
    </source>
</reference>
<feature type="domain" description="Flagellin N-terminal" evidence="4">
    <location>
        <begin position="11"/>
        <end position="103"/>
    </location>
</feature>
<comment type="function">
    <text evidence="3">Flagellin is the subunit protein which polymerizes to form the filaments of bacterial flagella.</text>
</comment>
<dbReference type="Pfam" id="PF00669">
    <property type="entry name" value="Flagellin_N"/>
    <property type="match status" value="1"/>
</dbReference>
<dbReference type="GO" id="GO:0005576">
    <property type="term" value="C:extracellular region"/>
    <property type="evidence" value="ECO:0007669"/>
    <property type="project" value="UniProtKB-SubCell"/>
</dbReference>
<dbReference type="Pfam" id="PF00700">
    <property type="entry name" value="Flagellin_C"/>
    <property type="match status" value="1"/>
</dbReference>
<comment type="similarity">
    <text evidence="1 3">Belongs to the bacterial flagellin family.</text>
</comment>
<dbReference type="Proteomes" id="UP000190130">
    <property type="component" value="Unassembled WGS sequence"/>
</dbReference>
<evidence type="ECO:0000313" key="8">
    <source>
        <dbReference type="Proteomes" id="UP000051562"/>
    </source>
</evidence>
<dbReference type="InterPro" id="IPR046358">
    <property type="entry name" value="Flagellin_C"/>
</dbReference>
<dbReference type="GO" id="GO:0009288">
    <property type="term" value="C:bacterial-type flagellum"/>
    <property type="evidence" value="ECO:0007669"/>
    <property type="project" value="UniProtKB-SubCell"/>
</dbReference>
<dbReference type="Gene3D" id="1.20.1330.10">
    <property type="entry name" value="f41 fragment of flagellin, N-terminal domain"/>
    <property type="match status" value="1"/>
</dbReference>
<comment type="subcellular location">
    <subcellularLocation>
        <location evidence="3">Secreted</location>
    </subcellularLocation>
    <subcellularLocation>
        <location evidence="3">Bacterial flagellum</location>
    </subcellularLocation>
</comment>
<dbReference type="Proteomes" id="UP000051562">
    <property type="component" value="Unassembled WGS sequence"/>
</dbReference>
<sequence>MAVSLSAGVRNNLLTLQNTAAQAAGIQNRLATGKKVNSAVDNPVNYFTSQSLNNRADQLTGLLDGISNGIQTIQAASKGIDGITKLVNSMQSTIKQAQADAAQNRPTITGTGTKLASASEAAVTSKSLKDIALDKRLGAAGEVGPPYVPNTATAATASSAGDLGFDLTGAAGTDTAAAMVIQIGRGDTPTVANGQLTEIELTVDANTTVRDVVNAINNSGVATAFVDEKGQLNVKGTGSEKLSVGLGLGSAADAAGPPAVPAAEGALAAARTAAGTGANNALFGLDPNDRSAGKASSGVTSATRSNLIQQFNDLRTQIDELAKDSGFNGVNLLAGDQVSLVFNEKTGSNQSKMTIQGSALTADNLGISQAGNTQLATQFNFQNDLDLEKATEALTGALTSLKSLSSTFGSQLSVAQTRQDFTKEMANTLKVGADNLVNADANEEAAALLTLQTRQQLSQTALSLASQSDQAVLRLF</sequence>
<gene>
    <name evidence="6" type="ORF">ARD30_05610</name>
    <name evidence="7" type="ORF">SAMN05660750_00082</name>
</gene>
<name>A0A0Q3KZU8_9HYPH</name>
<evidence type="ECO:0000256" key="3">
    <source>
        <dbReference type="RuleBase" id="RU362073"/>
    </source>
</evidence>
<evidence type="ECO:0000259" key="5">
    <source>
        <dbReference type="Pfam" id="PF00700"/>
    </source>
</evidence>
<accession>A0A0Q3KZU8</accession>
<dbReference type="EMBL" id="LMAR01000045">
    <property type="protein sequence ID" value="KQK29852.1"/>
    <property type="molecule type" value="Genomic_DNA"/>
</dbReference>
<evidence type="ECO:0000313" key="9">
    <source>
        <dbReference type="Proteomes" id="UP000190130"/>
    </source>
</evidence>
<dbReference type="AlphaFoldDB" id="A0A0Q3KZU8"/>
<evidence type="ECO:0000313" key="6">
    <source>
        <dbReference type="EMBL" id="KQK29852.1"/>
    </source>
</evidence>
<dbReference type="EMBL" id="FUYX01000001">
    <property type="protein sequence ID" value="SKB32706.1"/>
    <property type="molecule type" value="Genomic_DNA"/>
</dbReference>
<evidence type="ECO:0000256" key="2">
    <source>
        <dbReference type="ARBA" id="ARBA00023143"/>
    </source>
</evidence>
<keyword evidence="2 3" id="KW-0975">Bacterial flagellum</keyword>
<evidence type="ECO:0000259" key="4">
    <source>
        <dbReference type="Pfam" id="PF00669"/>
    </source>
</evidence>
<reference evidence="7 9" key="2">
    <citation type="submission" date="2017-02" db="EMBL/GenBank/DDBJ databases">
        <authorList>
            <person name="Peterson S.W."/>
        </authorList>
    </citation>
    <scope>NUCLEOTIDE SEQUENCE [LARGE SCALE GENOMIC DNA]</scope>
    <source>
        <strain evidence="7 9">DSM 9653</strain>
    </source>
</reference>
<evidence type="ECO:0000313" key="7">
    <source>
        <dbReference type="EMBL" id="SKB32706.1"/>
    </source>
</evidence>
<dbReference type="OrthoDB" id="9808068at2"/>
<dbReference type="GO" id="GO:0005198">
    <property type="term" value="F:structural molecule activity"/>
    <property type="evidence" value="ECO:0007669"/>
    <property type="project" value="UniProtKB-UniRule"/>
</dbReference>
<dbReference type="STRING" id="53254.SAMN05660750_00082"/>
<evidence type="ECO:0000256" key="1">
    <source>
        <dbReference type="ARBA" id="ARBA00005709"/>
    </source>
</evidence>
<keyword evidence="7" id="KW-0282">Flagellum</keyword>
<keyword evidence="3" id="KW-0964">Secreted</keyword>
<organism evidence="6 8">
    <name type="scientific">Bosea thiooxidans</name>
    <dbReference type="NCBI Taxonomy" id="53254"/>
    <lineage>
        <taxon>Bacteria</taxon>
        <taxon>Pseudomonadati</taxon>
        <taxon>Pseudomonadota</taxon>
        <taxon>Alphaproteobacteria</taxon>
        <taxon>Hyphomicrobiales</taxon>
        <taxon>Boseaceae</taxon>
        <taxon>Bosea</taxon>
    </lineage>
</organism>
<keyword evidence="7" id="KW-0966">Cell projection</keyword>
<feature type="domain" description="Flagellin C-terminal" evidence="5">
    <location>
        <begin position="392"/>
        <end position="476"/>
    </location>
</feature>
<proteinExistence type="inferred from homology"/>
<keyword evidence="7" id="KW-0969">Cilium</keyword>
<keyword evidence="8" id="KW-1185">Reference proteome</keyword>
<dbReference type="RefSeq" id="WP_055729002.1">
    <property type="nucleotide sequence ID" value="NZ_FUYX01000001.1"/>
</dbReference>